<comment type="caution">
    <text evidence="1">The sequence shown here is derived from an EMBL/GenBank/DDBJ whole genome shotgun (WGS) entry which is preliminary data.</text>
</comment>
<name>A0A117ML02_9ACTN</name>
<dbReference type="Proteomes" id="UP000053923">
    <property type="component" value="Unassembled WGS sequence"/>
</dbReference>
<sequence>MTTTRIPHATAMRPGLGDETRAVWAATFYEATEDGTGRKPDGQCWTTTVEAHPLTSNRTVGHQVWLHLNREPDIPEVDMLSAHIQLLGYAAGEPDEDGKPPRLHGARCTGCGSSQVVFTTRGRANCHSCGTGQMQGEAALCSQQCDECEAAGLPSE</sequence>
<accession>A0A117ML02</accession>
<keyword evidence="2" id="KW-1185">Reference proteome</keyword>
<dbReference type="RefSeq" id="WP_062712416.1">
    <property type="nucleotide sequence ID" value="NZ_LLZG01000388.1"/>
</dbReference>
<dbReference type="OrthoDB" id="4714412at2"/>
<dbReference type="AlphaFoldDB" id="A0A117ML02"/>
<evidence type="ECO:0000313" key="1">
    <source>
        <dbReference type="EMBL" id="KUL23186.1"/>
    </source>
</evidence>
<protein>
    <submittedName>
        <fullName evidence="1">Uncharacterized protein</fullName>
    </submittedName>
</protein>
<evidence type="ECO:0000313" key="2">
    <source>
        <dbReference type="Proteomes" id="UP000053923"/>
    </source>
</evidence>
<dbReference type="EMBL" id="LLZG01000388">
    <property type="protein sequence ID" value="KUL23186.1"/>
    <property type="molecule type" value="Genomic_DNA"/>
</dbReference>
<reference evidence="2" key="1">
    <citation type="submission" date="2015-10" db="EMBL/GenBank/DDBJ databases">
        <authorList>
            <person name="Ju K.-S."/>
            <person name="Doroghazi J.R."/>
            <person name="Metcalf W.W."/>
        </authorList>
    </citation>
    <scope>NUCLEOTIDE SEQUENCE [LARGE SCALE GENOMIC DNA]</scope>
    <source>
        <strain evidence="2">NRRL 3151</strain>
    </source>
</reference>
<organism evidence="1 2">
    <name type="scientific">Streptomyces regalis</name>
    <dbReference type="NCBI Taxonomy" id="68262"/>
    <lineage>
        <taxon>Bacteria</taxon>
        <taxon>Bacillati</taxon>
        <taxon>Actinomycetota</taxon>
        <taxon>Actinomycetes</taxon>
        <taxon>Kitasatosporales</taxon>
        <taxon>Streptomycetaceae</taxon>
        <taxon>Streptomyces</taxon>
    </lineage>
</organism>
<gene>
    <name evidence="1" type="ORF">ADL12_39595</name>
</gene>
<proteinExistence type="predicted"/>